<dbReference type="InterPro" id="IPR005158">
    <property type="entry name" value="BTAD"/>
</dbReference>
<keyword evidence="12" id="KW-1185">Reference proteome</keyword>
<dbReference type="PROSITE" id="PS51755">
    <property type="entry name" value="OMPR_PHOB"/>
    <property type="match status" value="1"/>
</dbReference>
<evidence type="ECO:0000256" key="1">
    <source>
        <dbReference type="ARBA" id="ARBA00005820"/>
    </source>
</evidence>
<keyword evidence="2" id="KW-0677">Repeat</keyword>
<dbReference type="SUPFAM" id="SSF46894">
    <property type="entry name" value="C-terminal effector domain of the bipartite response regulators"/>
    <property type="match status" value="1"/>
</dbReference>
<feature type="compositionally biased region" description="Basic and acidic residues" evidence="9">
    <location>
        <begin position="265"/>
        <end position="275"/>
    </location>
</feature>
<accession>A0ABS8EGP9</accession>
<dbReference type="InterPro" id="IPR002182">
    <property type="entry name" value="NB-ARC"/>
</dbReference>
<dbReference type="InterPro" id="IPR051677">
    <property type="entry name" value="AfsR-DnrI-RedD_regulator"/>
</dbReference>
<dbReference type="InterPro" id="IPR027417">
    <property type="entry name" value="P-loop_NTPase"/>
</dbReference>
<dbReference type="InterPro" id="IPR042197">
    <property type="entry name" value="Apaf_helical"/>
</dbReference>
<dbReference type="Pfam" id="PF00486">
    <property type="entry name" value="Trans_reg_C"/>
    <property type="match status" value="1"/>
</dbReference>
<evidence type="ECO:0000256" key="6">
    <source>
        <dbReference type="ARBA" id="ARBA00023163"/>
    </source>
</evidence>
<dbReference type="SMART" id="SM01043">
    <property type="entry name" value="BTAD"/>
    <property type="match status" value="1"/>
</dbReference>
<dbReference type="Proteomes" id="UP001520654">
    <property type="component" value="Unassembled WGS sequence"/>
</dbReference>
<keyword evidence="5 8" id="KW-0238">DNA-binding</keyword>
<dbReference type="InterPro" id="IPR019734">
    <property type="entry name" value="TPR_rpt"/>
</dbReference>
<protein>
    <submittedName>
        <fullName evidence="11">Tetratricopeptide repeat protein</fullName>
    </submittedName>
</protein>
<evidence type="ECO:0000256" key="3">
    <source>
        <dbReference type="ARBA" id="ARBA00023012"/>
    </source>
</evidence>
<dbReference type="CDD" id="cd15831">
    <property type="entry name" value="BTAD"/>
    <property type="match status" value="1"/>
</dbReference>
<dbReference type="PROSITE" id="PS50005">
    <property type="entry name" value="TPR"/>
    <property type="match status" value="1"/>
</dbReference>
<feature type="DNA-binding region" description="OmpR/PhoB-type" evidence="8">
    <location>
        <begin position="1"/>
        <end position="89"/>
    </location>
</feature>
<dbReference type="InterPro" id="IPR001867">
    <property type="entry name" value="OmpR/PhoB-type_DNA-bd"/>
</dbReference>
<dbReference type="Pfam" id="PF13424">
    <property type="entry name" value="TPR_12"/>
    <property type="match status" value="2"/>
</dbReference>
<proteinExistence type="inferred from homology"/>
<dbReference type="PANTHER" id="PTHR35807:SF1">
    <property type="entry name" value="TRANSCRIPTIONAL REGULATOR REDD"/>
    <property type="match status" value="1"/>
</dbReference>
<evidence type="ECO:0000313" key="12">
    <source>
        <dbReference type="Proteomes" id="UP001520654"/>
    </source>
</evidence>
<dbReference type="PRINTS" id="PR00364">
    <property type="entry name" value="DISEASERSIST"/>
</dbReference>
<dbReference type="InterPro" id="IPR016032">
    <property type="entry name" value="Sig_transdc_resp-reg_C-effctor"/>
</dbReference>
<evidence type="ECO:0000259" key="10">
    <source>
        <dbReference type="PROSITE" id="PS51755"/>
    </source>
</evidence>
<reference evidence="11 12" key="1">
    <citation type="submission" date="2021-08" db="EMBL/GenBank/DDBJ databases">
        <title>Genomic Architecture of Streptomyces flavotricini NGL1 and Streptomyces erythrochromogenes HMS4 With Differential Plant Beneficial attributes and laccase production capabilities.</title>
        <authorList>
            <person name="Salwan R."/>
            <person name="Kaur R."/>
            <person name="Sharma V."/>
        </authorList>
    </citation>
    <scope>NUCLEOTIDE SEQUENCE [LARGE SCALE GENOMIC DNA]</scope>
    <source>
        <strain evidence="11 12">NGL1</strain>
    </source>
</reference>
<dbReference type="EMBL" id="JAINUL010000001">
    <property type="protein sequence ID" value="MCC0100325.1"/>
    <property type="molecule type" value="Genomic_DNA"/>
</dbReference>
<keyword evidence="4" id="KW-0805">Transcription regulation</keyword>
<evidence type="ECO:0000256" key="2">
    <source>
        <dbReference type="ARBA" id="ARBA00022737"/>
    </source>
</evidence>
<dbReference type="RefSeq" id="WP_229343777.1">
    <property type="nucleotide sequence ID" value="NZ_JAINUL010000001.1"/>
</dbReference>
<keyword evidence="6" id="KW-0804">Transcription</keyword>
<evidence type="ECO:0000256" key="7">
    <source>
        <dbReference type="PROSITE-ProRule" id="PRU00339"/>
    </source>
</evidence>
<gene>
    <name evidence="11" type="ORF">K7B10_37230</name>
</gene>
<feature type="domain" description="OmpR/PhoB-type" evidence="10">
    <location>
        <begin position="1"/>
        <end position="89"/>
    </location>
</feature>
<evidence type="ECO:0000256" key="4">
    <source>
        <dbReference type="ARBA" id="ARBA00023015"/>
    </source>
</evidence>
<evidence type="ECO:0000313" key="11">
    <source>
        <dbReference type="EMBL" id="MCC0100325.1"/>
    </source>
</evidence>
<keyword evidence="3" id="KW-0902">Two-component regulatory system</keyword>
<dbReference type="SMART" id="SM00862">
    <property type="entry name" value="Trans_reg_C"/>
    <property type="match status" value="1"/>
</dbReference>
<name>A0ABS8EGP9_9ACTN</name>
<feature type="region of interest" description="Disordered" evidence="9">
    <location>
        <begin position="241"/>
        <end position="280"/>
    </location>
</feature>
<feature type="repeat" description="TPR" evidence="7">
    <location>
        <begin position="738"/>
        <end position="771"/>
    </location>
</feature>
<dbReference type="PANTHER" id="PTHR35807">
    <property type="entry name" value="TRANSCRIPTIONAL REGULATOR REDD-RELATED"/>
    <property type="match status" value="1"/>
</dbReference>
<dbReference type="Pfam" id="PF03704">
    <property type="entry name" value="BTAD"/>
    <property type="match status" value="1"/>
</dbReference>
<dbReference type="Pfam" id="PF00931">
    <property type="entry name" value="NB-ARC"/>
    <property type="match status" value="1"/>
</dbReference>
<dbReference type="Gene3D" id="3.40.50.300">
    <property type="entry name" value="P-loop containing nucleotide triphosphate hydrolases"/>
    <property type="match status" value="1"/>
</dbReference>
<evidence type="ECO:0000256" key="9">
    <source>
        <dbReference type="SAM" id="MobiDB-lite"/>
    </source>
</evidence>
<comment type="similarity">
    <text evidence="1">Belongs to the AfsR/DnrI/RedD regulatory family.</text>
</comment>
<dbReference type="Gene3D" id="1.10.8.430">
    <property type="entry name" value="Helical domain of apoptotic protease-activating factors"/>
    <property type="match status" value="1"/>
</dbReference>
<evidence type="ECO:0000256" key="5">
    <source>
        <dbReference type="ARBA" id="ARBA00023125"/>
    </source>
</evidence>
<evidence type="ECO:0000256" key="8">
    <source>
        <dbReference type="PROSITE-ProRule" id="PRU01091"/>
    </source>
</evidence>
<dbReference type="Gene3D" id="1.10.10.10">
    <property type="entry name" value="Winged helix-like DNA-binding domain superfamily/Winged helix DNA-binding domain"/>
    <property type="match status" value="1"/>
</dbReference>
<organism evidence="11 12">
    <name type="scientific">Streptomyces flavotricini</name>
    <dbReference type="NCBI Taxonomy" id="66888"/>
    <lineage>
        <taxon>Bacteria</taxon>
        <taxon>Bacillati</taxon>
        <taxon>Actinomycetota</taxon>
        <taxon>Actinomycetes</taxon>
        <taxon>Kitasatosporales</taxon>
        <taxon>Streptomycetaceae</taxon>
        <taxon>Streptomyces</taxon>
    </lineage>
</organism>
<dbReference type="InterPro" id="IPR011990">
    <property type="entry name" value="TPR-like_helical_dom_sf"/>
</dbReference>
<keyword evidence="7" id="KW-0802">TPR repeat</keyword>
<dbReference type="Gene3D" id="1.25.40.10">
    <property type="entry name" value="Tetratricopeptide repeat domain"/>
    <property type="match status" value="3"/>
</dbReference>
<dbReference type="SUPFAM" id="SSF48452">
    <property type="entry name" value="TPR-like"/>
    <property type="match status" value="2"/>
</dbReference>
<sequence length="1020" mass="108169">MTEFRLLGPVEAWNDEGQLTIEGRKPRALLAALLLERGQVVSAETLIDRVWGDFPPDSARTLVQTYVWALRRVLGDVIETKPAGYRIRVASAATDRDRFAELTARGGAAAADGRHAEAAALFTQGLGLWRGPALGGIGGALGVAAAGLDEERLAVMEQRAQAQLGADTQVDLAELRALVAAHPTRERARTHLMQALYRAGRHAEALEVFAQGRQVLDAELGIEPGPDLQAMHVSILRAGGAPTGHASAPTAARVPDAQGGADGGADGRADGERGDGGPVDVPVPALLPPATADFTARARPLAELVRHLVGTGGDAAPTRTALPVCVVSGTGGVGKSALAVEAAHRTAGAYPDGHLYADLTGATAPANPEEVLARFLRALGRPVPDSLHERVDLYRTTLAGRRMLLVLDDVGCEAQVRPLLPGTASCAVVVTSRSRLPALTGAHRIELDVLGPAEAVALLARVAGAERVAAEPAAARCIARLCGRLPLALRTAGARLATRRHWTLRTMVERLSDEHRRLDELAVGDIAVRASVALSYDALDERARRAFRLLGALGVPDFAPWLVTALLDTDACAADDTVERLTDAHLLSVASDGHGVGLRYRLHDLHRVYAAERAAAEDTPQLLRDATTRALGSWLWLIRRHAAAAPSGELETCAHYTTARAGAPAAEDAGTWYESEAAALVAAVERGAALDLAVPAREVALALGSSSFGVANRFEEWWRTHDAAIAATRRAGDRSGEAMLLAGLGQLRYSQDRYTEALTYFEQAGALVEKTEDLRSLAVVLAGTGSVHREQGRFAAARAALARAAEGFRVSRDDAGLGYASRLAASVDLEQGRHEHALTTLEEAHSAYRRLGSRRGVALTLRTTGLVHRALGEHCAAERLFEEALGILRDLGDELMTAYTLQALSKTRIRLGTATLPPLLDALAVCRAHHDTLGEGMVLRTLGEFHLAAGRPGQAAGPLLHALRVWEPLGVPLFRARAMRDLAEVREAEGACAEAAALRADALAVFTELEAREQAESLVW</sequence>
<dbReference type="InterPro" id="IPR036388">
    <property type="entry name" value="WH-like_DNA-bd_sf"/>
</dbReference>
<dbReference type="SUPFAM" id="SSF52540">
    <property type="entry name" value="P-loop containing nucleoside triphosphate hydrolases"/>
    <property type="match status" value="1"/>
</dbReference>
<comment type="caution">
    <text evidence="11">The sequence shown here is derived from an EMBL/GenBank/DDBJ whole genome shotgun (WGS) entry which is preliminary data.</text>
</comment>